<dbReference type="InterPro" id="IPR028081">
    <property type="entry name" value="Leu-bd"/>
</dbReference>
<reference evidence="5 6" key="1">
    <citation type="submission" date="2018-04" db="EMBL/GenBank/DDBJ databases">
        <title>Genomic Encyclopedia of Type Strains, Phase IV (KMG-IV): sequencing the most valuable type-strain genomes for metagenomic binning, comparative biology and taxonomic classification.</title>
        <authorList>
            <person name="Goeker M."/>
        </authorList>
    </citation>
    <scope>NUCLEOTIDE SEQUENCE [LARGE SCALE GENOMIC DNA]</scope>
    <source>
        <strain evidence="5 6">DSM 10065</strain>
    </source>
</reference>
<evidence type="ECO:0000256" key="3">
    <source>
        <dbReference type="SAM" id="SignalP"/>
    </source>
</evidence>
<feature type="signal peptide" evidence="3">
    <location>
        <begin position="1"/>
        <end position="21"/>
    </location>
</feature>
<feature type="domain" description="Leucine-binding protein" evidence="4">
    <location>
        <begin position="23"/>
        <end position="358"/>
    </location>
</feature>
<protein>
    <submittedName>
        <fullName evidence="5">Amino acid/amide ABC transporter substrate-binding protein (HAAT family)</fullName>
    </submittedName>
</protein>
<dbReference type="OrthoDB" id="9783240at2"/>
<dbReference type="PANTHER" id="PTHR30483:SF6">
    <property type="entry name" value="PERIPLASMIC BINDING PROTEIN OF ABC TRANSPORTER FOR NATURAL AMINO ACIDS"/>
    <property type="match status" value="1"/>
</dbReference>
<dbReference type="Gene3D" id="3.40.50.2300">
    <property type="match status" value="2"/>
</dbReference>
<accession>A0A2U1CKY4</accession>
<evidence type="ECO:0000313" key="5">
    <source>
        <dbReference type="EMBL" id="PVY61679.1"/>
    </source>
</evidence>
<proteinExistence type="inferred from homology"/>
<feature type="chain" id="PRO_5015662041" evidence="3">
    <location>
        <begin position="22"/>
        <end position="386"/>
    </location>
</feature>
<sequence length="386" mass="41477">MKYKNLLTAGALAFALTPAAAHEVRIGLVTTLSGPVGALGQHVRDGFALGVEEAGGKLGGLDTTVIVEDDQLKPEAGRQATNKLIGRDKIHILTGPVVSNVAMALAKPAQDSDVIFISPNAGPALLAGKLCSPSFFTTAGQNDQSHEAMGAYLQQQGIKNVYLIALNYNAGKEALSGFKRMYKGEIIDEVYAAQTQMDFSAEITQIQAANPDAVYVFMAGGMGINFVKQYAQAGLSDKIPLYSAFVIDSITLPAIGEAAVGTYQTNLWNADLPNAANKQFVERFRAKFGYEPSNFAAQSYDTARLIDSALRKTGTADDKDLLIAALQEASFDSVRGPFSFNVNNFPIANFYLLKVVKDDDGTIRQVTEKIALEKAKDAYYTECEMT</sequence>
<comment type="similarity">
    <text evidence="1">Belongs to the leucine-binding protein family.</text>
</comment>
<dbReference type="AlphaFoldDB" id="A0A2U1CKY4"/>
<dbReference type="Proteomes" id="UP000246145">
    <property type="component" value="Unassembled WGS sequence"/>
</dbReference>
<dbReference type="EMBL" id="QEKO01000003">
    <property type="protein sequence ID" value="PVY61679.1"/>
    <property type="molecule type" value="Genomic_DNA"/>
</dbReference>
<keyword evidence="6" id="KW-1185">Reference proteome</keyword>
<name>A0A2U1CKY4_9BURK</name>
<dbReference type="InterPro" id="IPR028082">
    <property type="entry name" value="Peripla_BP_I"/>
</dbReference>
<evidence type="ECO:0000256" key="1">
    <source>
        <dbReference type="ARBA" id="ARBA00010062"/>
    </source>
</evidence>
<gene>
    <name evidence="5" type="ORF">C7440_2409</name>
</gene>
<organism evidence="5 6">
    <name type="scientific">Pusillimonas noertemannii</name>
    <dbReference type="NCBI Taxonomy" id="305977"/>
    <lineage>
        <taxon>Bacteria</taxon>
        <taxon>Pseudomonadati</taxon>
        <taxon>Pseudomonadota</taxon>
        <taxon>Betaproteobacteria</taxon>
        <taxon>Burkholderiales</taxon>
        <taxon>Alcaligenaceae</taxon>
        <taxon>Pusillimonas</taxon>
    </lineage>
</organism>
<dbReference type="CDD" id="cd06359">
    <property type="entry name" value="PBP1_Nba-like"/>
    <property type="match status" value="1"/>
</dbReference>
<keyword evidence="2 3" id="KW-0732">Signal</keyword>
<dbReference type="RefSeq" id="WP_116518701.1">
    <property type="nucleotide sequence ID" value="NZ_JACCEX010000003.1"/>
</dbReference>
<comment type="caution">
    <text evidence="5">The sequence shown here is derived from an EMBL/GenBank/DDBJ whole genome shotgun (WGS) entry which is preliminary data.</text>
</comment>
<evidence type="ECO:0000313" key="6">
    <source>
        <dbReference type="Proteomes" id="UP000246145"/>
    </source>
</evidence>
<dbReference type="InterPro" id="IPR051010">
    <property type="entry name" value="BCAA_transport"/>
</dbReference>
<dbReference type="Pfam" id="PF13458">
    <property type="entry name" value="Peripla_BP_6"/>
    <property type="match status" value="1"/>
</dbReference>
<dbReference type="PANTHER" id="PTHR30483">
    <property type="entry name" value="LEUCINE-SPECIFIC-BINDING PROTEIN"/>
    <property type="match status" value="1"/>
</dbReference>
<evidence type="ECO:0000259" key="4">
    <source>
        <dbReference type="Pfam" id="PF13458"/>
    </source>
</evidence>
<dbReference type="SUPFAM" id="SSF53822">
    <property type="entry name" value="Periplasmic binding protein-like I"/>
    <property type="match status" value="1"/>
</dbReference>
<evidence type="ECO:0000256" key="2">
    <source>
        <dbReference type="ARBA" id="ARBA00022729"/>
    </source>
</evidence>